<evidence type="ECO:0000313" key="5">
    <source>
        <dbReference type="Proteomes" id="UP000215767"/>
    </source>
</evidence>
<name>A0A261UY09_9BORD</name>
<dbReference type="Proteomes" id="UP000215767">
    <property type="component" value="Unassembled WGS sequence"/>
</dbReference>
<dbReference type="SUPFAM" id="SSF55729">
    <property type="entry name" value="Acyl-CoA N-acyltransferases (Nat)"/>
    <property type="match status" value="1"/>
</dbReference>
<dbReference type="InterPro" id="IPR016181">
    <property type="entry name" value="Acyl_CoA_acyltransferase"/>
</dbReference>
<dbReference type="PANTHER" id="PTHR43877">
    <property type="entry name" value="AMINOALKYLPHOSPHONATE N-ACETYLTRANSFERASE-RELATED-RELATED"/>
    <property type="match status" value="1"/>
</dbReference>
<evidence type="ECO:0000313" key="4">
    <source>
        <dbReference type="EMBL" id="OZI66774.1"/>
    </source>
</evidence>
<accession>A0A261UY09</accession>
<evidence type="ECO:0000256" key="1">
    <source>
        <dbReference type="ARBA" id="ARBA00022679"/>
    </source>
</evidence>
<dbReference type="GO" id="GO:0016747">
    <property type="term" value="F:acyltransferase activity, transferring groups other than amino-acyl groups"/>
    <property type="evidence" value="ECO:0007669"/>
    <property type="project" value="InterPro"/>
</dbReference>
<feature type="domain" description="N-acetyltransferase" evidence="3">
    <location>
        <begin position="5"/>
        <end position="152"/>
    </location>
</feature>
<dbReference type="EMBL" id="NEVS01000001">
    <property type="protein sequence ID" value="OZI66774.1"/>
    <property type="molecule type" value="Genomic_DNA"/>
</dbReference>
<dbReference type="InterPro" id="IPR050832">
    <property type="entry name" value="Bact_Acetyltransf"/>
</dbReference>
<keyword evidence="5" id="KW-1185">Reference proteome</keyword>
<evidence type="ECO:0000256" key="2">
    <source>
        <dbReference type="ARBA" id="ARBA00023315"/>
    </source>
</evidence>
<gene>
    <name evidence="4" type="ORF">CAL28_03355</name>
</gene>
<dbReference type="AlphaFoldDB" id="A0A261UY09"/>
<reference evidence="5" key="1">
    <citation type="submission" date="2017-05" db="EMBL/GenBank/DDBJ databases">
        <title>Complete and WGS of Bordetella genogroups.</title>
        <authorList>
            <person name="Spilker T."/>
            <person name="Lipuma J."/>
        </authorList>
    </citation>
    <scope>NUCLEOTIDE SEQUENCE [LARGE SCALE GENOMIC DNA]</scope>
    <source>
        <strain evidence="5">AU8856</strain>
    </source>
</reference>
<dbReference type="Pfam" id="PF00583">
    <property type="entry name" value="Acetyltransf_1"/>
    <property type="match status" value="1"/>
</dbReference>
<dbReference type="PANTHER" id="PTHR43877:SF2">
    <property type="entry name" value="AMINOALKYLPHOSPHONATE N-ACETYLTRANSFERASE-RELATED"/>
    <property type="match status" value="1"/>
</dbReference>
<keyword evidence="2" id="KW-0012">Acyltransferase</keyword>
<protein>
    <recommendedName>
        <fullName evidence="3">N-acetyltransferase domain-containing protein</fullName>
    </recommendedName>
</protein>
<dbReference type="Gene3D" id="3.40.630.30">
    <property type="match status" value="1"/>
</dbReference>
<dbReference type="InterPro" id="IPR000182">
    <property type="entry name" value="GNAT_dom"/>
</dbReference>
<dbReference type="CDD" id="cd04301">
    <property type="entry name" value="NAT_SF"/>
    <property type="match status" value="1"/>
</dbReference>
<comment type="caution">
    <text evidence="4">The sequence shown here is derived from an EMBL/GenBank/DDBJ whole genome shotgun (WGS) entry which is preliminary data.</text>
</comment>
<dbReference type="PROSITE" id="PS51186">
    <property type="entry name" value="GNAT"/>
    <property type="match status" value="1"/>
</dbReference>
<proteinExistence type="predicted"/>
<evidence type="ECO:0000259" key="3">
    <source>
        <dbReference type="PROSITE" id="PS51186"/>
    </source>
</evidence>
<organism evidence="4 5">
    <name type="scientific">Bordetella genomosp. 11</name>
    <dbReference type="NCBI Taxonomy" id="1416808"/>
    <lineage>
        <taxon>Bacteria</taxon>
        <taxon>Pseudomonadati</taxon>
        <taxon>Pseudomonadota</taxon>
        <taxon>Betaproteobacteria</taxon>
        <taxon>Burkholderiales</taxon>
        <taxon>Alcaligenaceae</taxon>
        <taxon>Bordetella</taxon>
    </lineage>
</organism>
<keyword evidence="1" id="KW-0808">Transferase</keyword>
<sequence length="152" mass="16839">MSEQLRIDVAAVQDVPGIRDIVASAYSKYIERIGKLPAPMTADYERLVQEGRMFVLKKGEQLLGAILIAREGDAITVGNLCVAPAAQGKGYGRLLMEHAEKMARALHLAAVTLYTNEKMHENIALYSKLGFVEVDRRTADGYARVYFRKALP</sequence>